<dbReference type="InterPro" id="IPR001240">
    <property type="entry name" value="PRAI_dom"/>
</dbReference>
<dbReference type="STRING" id="768710.DesyoDRAFT_1397"/>
<gene>
    <name evidence="9" type="primary">trpF</name>
    <name evidence="11" type="ORF">DesyoDRAFT_1397</name>
</gene>
<dbReference type="RefSeq" id="WP_007781097.1">
    <property type="nucleotide sequence ID" value="NZ_CM001441.1"/>
</dbReference>
<evidence type="ECO:0000256" key="5">
    <source>
        <dbReference type="ARBA" id="ARBA00022605"/>
    </source>
</evidence>
<keyword evidence="7 9" id="KW-0057">Aromatic amino acid biosynthesis</keyword>
<dbReference type="Gene3D" id="3.20.20.70">
    <property type="entry name" value="Aldolase class I"/>
    <property type="match status" value="1"/>
</dbReference>
<evidence type="ECO:0000256" key="1">
    <source>
        <dbReference type="ARBA" id="ARBA00001164"/>
    </source>
</evidence>
<dbReference type="Pfam" id="PF00697">
    <property type="entry name" value="PRAI"/>
    <property type="match status" value="1"/>
</dbReference>
<evidence type="ECO:0000256" key="3">
    <source>
        <dbReference type="ARBA" id="ARBA00012572"/>
    </source>
</evidence>
<accession>H5Y2Z8</accession>
<dbReference type="InterPro" id="IPR011060">
    <property type="entry name" value="RibuloseP-bd_barrel"/>
</dbReference>
<dbReference type="InterPro" id="IPR013785">
    <property type="entry name" value="Aldolase_TIM"/>
</dbReference>
<evidence type="ECO:0000256" key="8">
    <source>
        <dbReference type="ARBA" id="ARBA00023235"/>
    </source>
</evidence>
<keyword evidence="5 9" id="KW-0028">Amino-acid biosynthesis</keyword>
<evidence type="ECO:0000256" key="2">
    <source>
        <dbReference type="ARBA" id="ARBA00004664"/>
    </source>
</evidence>
<dbReference type="HOGENOM" id="CLU_076364_1_0_9"/>
<dbReference type="PANTHER" id="PTHR42894">
    <property type="entry name" value="N-(5'-PHOSPHORIBOSYL)ANTHRANILATE ISOMERASE"/>
    <property type="match status" value="1"/>
</dbReference>
<name>H5Y2Z8_9FIRM</name>
<evidence type="ECO:0000313" key="12">
    <source>
        <dbReference type="Proteomes" id="UP000005104"/>
    </source>
</evidence>
<keyword evidence="12" id="KW-1185">Reference proteome</keyword>
<keyword evidence="8 9" id="KW-0413">Isomerase</keyword>
<dbReference type="OrthoDB" id="9786954at2"/>
<dbReference type="AlphaFoldDB" id="H5Y2Z8"/>
<dbReference type="GO" id="GO:0004640">
    <property type="term" value="F:phosphoribosylanthranilate isomerase activity"/>
    <property type="evidence" value="ECO:0007669"/>
    <property type="project" value="UniProtKB-UniRule"/>
</dbReference>
<evidence type="ECO:0000256" key="6">
    <source>
        <dbReference type="ARBA" id="ARBA00022822"/>
    </source>
</evidence>
<dbReference type="EC" id="5.3.1.24" evidence="3 9"/>
<dbReference type="HAMAP" id="MF_00135">
    <property type="entry name" value="PRAI"/>
    <property type="match status" value="1"/>
</dbReference>
<sequence length="212" mass="23548">MTKIKICGLTRECDIDAVNDAYPDYVGFVFADSKRRITPQAALKLRERLSKRIQTVGVFVDESIEQIDDICAKGIIDVIQLHGHENQAYIERLQEKLGKPVIKAVRVRSRETIEAAETLNCNYLLLDSYSDKGAGGTGETFDWKVINEVRTPFFLAGGLNSLNILQAIRTVKPFGVDISSGVEIDGFKDRDKIAEIVDLIRKETGGGETGEQ</sequence>
<dbReference type="CDD" id="cd00405">
    <property type="entry name" value="PRAI"/>
    <property type="match status" value="1"/>
</dbReference>
<dbReference type="PANTHER" id="PTHR42894:SF1">
    <property type="entry name" value="N-(5'-PHOSPHORIBOSYL)ANTHRANILATE ISOMERASE"/>
    <property type="match status" value="1"/>
</dbReference>
<comment type="similarity">
    <text evidence="9">Belongs to the TrpF family.</text>
</comment>
<dbReference type="GO" id="GO:0000162">
    <property type="term" value="P:L-tryptophan biosynthetic process"/>
    <property type="evidence" value="ECO:0007669"/>
    <property type="project" value="UniProtKB-UniRule"/>
</dbReference>
<dbReference type="SUPFAM" id="SSF51366">
    <property type="entry name" value="Ribulose-phoshate binding barrel"/>
    <property type="match status" value="1"/>
</dbReference>
<keyword evidence="6 9" id="KW-0822">Tryptophan biosynthesis</keyword>
<evidence type="ECO:0000313" key="11">
    <source>
        <dbReference type="EMBL" id="EHQ88555.1"/>
    </source>
</evidence>
<evidence type="ECO:0000256" key="9">
    <source>
        <dbReference type="HAMAP-Rule" id="MF_00135"/>
    </source>
</evidence>
<evidence type="ECO:0000259" key="10">
    <source>
        <dbReference type="Pfam" id="PF00697"/>
    </source>
</evidence>
<dbReference type="eggNOG" id="COG0135">
    <property type="taxonomic scope" value="Bacteria"/>
</dbReference>
<reference evidence="11 12" key="1">
    <citation type="submission" date="2011-11" db="EMBL/GenBank/DDBJ databases">
        <title>The Noncontiguous Finished genome of Desulfosporosinus youngiae DSM 17734.</title>
        <authorList>
            <consortium name="US DOE Joint Genome Institute (JGI-PGF)"/>
            <person name="Lucas S."/>
            <person name="Han J."/>
            <person name="Lapidus A."/>
            <person name="Cheng J.-F."/>
            <person name="Goodwin L."/>
            <person name="Pitluck S."/>
            <person name="Peters L."/>
            <person name="Ovchinnikova G."/>
            <person name="Lu M."/>
            <person name="Land M.L."/>
            <person name="Hauser L."/>
            <person name="Pester M."/>
            <person name="Spring S."/>
            <person name="Ollivier B."/>
            <person name="Rattei T."/>
            <person name="Klenk H.-P."/>
            <person name="Wagner M."/>
            <person name="Loy A."/>
            <person name="Woyke T.J."/>
        </authorList>
    </citation>
    <scope>NUCLEOTIDE SEQUENCE [LARGE SCALE GENOMIC DNA]</scope>
    <source>
        <strain evidence="11 12">DSM 17734</strain>
    </source>
</reference>
<dbReference type="Proteomes" id="UP000005104">
    <property type="component" value="Chromosome"/>
</dbReference>
<dbReference type="UniPathway" id="UPA00035">
    <property type="reaction ID" value="UER00042"/>
</dbReference>
<evidence type="ECO:0000256" key="7">
    <source>
        <dbReference type="ARBA" id="ARBA00023141"/>
    </source>
</evidence>
<dbReference type="InterPro" id="IPR044643">
    <property type="entry name" value="TrpF_fam"/>
</dbReference>
<feature type="domain" description="N-(5'phosphoribosyl) anthranilate isomerase (PRAI)" evidence="10">
    <location>
        <begin position="4"/>
        <end position="198"/>
    </location>
</feature>
<proteinExistence type="inferred from homology"/>
<dbReference type="EMBL" id="CM001441">
    <property type="protein sequence ID" value="EHQ88555.1"/>
    <property type="molecule type" value="Genomic_DNA"/>
</dbReference>
<comment type="pathway">
    <text evidence="2 9">Amino-acid biosynthesis; L-tryptophan biosynthesis; L-tryptophan from chorismate: step 3/5.</text>
</comment>
<comment type="catalytic activity">
    <reaction evidence="1 9">
        <text>N-(5-phospho-beta-D-ribosyl)anthranilate = 1-(2-carboxyphenylamino)-1-deoxy-D-ribulose 5-phosphate</text>
        <dbReference type="Rhea" id="RHEA:21540"/>
        <dbReference type="ChEBI" id="CHEBI:18277"/>
        <dbReference type="ChEBI" id="CHEBI:58613"/>
        <dbReference type="EC" id="5.3.1.24"/>
    </reaction>
</comment>
<protein>
    <recommendedName>
        <fullName evidence="4 9">N-(5'-phosphoribosyl)anthranilate isomerase</fullName>
        <shortName evidence="9">PRAI</shortName>
        <ecNumber evidence="3 9">5.3.1.24</ecNumber>
    </recommendedName>
</protein>
<organism evidence="11 12">
    <name type="scientific">Desulfosporosinus youngiae DSM 17734</name>
    <dbReference type="NCBI Taxonomy" id="768710"/>
    <lineage>
        <taxon>Bacteria</taxon>
        <taxon>Bacillati</taxon>
        <taxon>Bacillota</taxon>
        <taxon>Clostridia</taxon>
        <taxon>Eubacteriales</taxon>
        <taxon>Desulfitobacteriaceae</taxon>
        <taxon>Desulfosporosinus</taxon>
    </lineage>
</organism>
<evidence type="ECO:0000256" key="4">
    <source>
        <dbReference type="ARBA" id="ARBA00022272"/>
    </source>
</evidence>